<keyword evidence="7 10" id="KW-0460">Magnesium</keyword>
<dbReference type="Pfam" id="PF02424">
    <property type="entry name" value="ApbE"/>
    <property type="match status" value="1"/>
</dbReference>
<keyword evidence="5 10" id="KW-0479">Metal-binding</keyword>
<evidence type="ECO:0000313" key="13">
    <source>
        <dbReference type="Proteomes" id="UP000264217"/>
    </source>
</evidence>
<evidence type="ECO:0000313" key="12">
    <source>
        <dbReference type="EMBL" id="RFZ93066.1"/>
    </source>
</evidence>
<keyword evidence="3 10" id="KW-0285">Flavoprotein</keyword>
<evidence type="ECO:0000256" key="6">
    <source>
        <dbReference type="ARBA" id="ARBA00022827"/>
    </source>
</evidence>
<dbReference type="AlphaFoldDB" id="A0A372NV22"/>
<organism evidence="12 13">
    <name type="scientific">Mucilaginibacter conchicola</name>
    <dbReference type="NCBI Taxonomy" id="2303333"/>
    <lineage>
        <taxon>Bacteria</taxon>
        <taxon>Pseudomonadati</taxon>
        <taxon>Bacteroidota</taxon>
        <taxon>Sphingobacteriia</taxon>
        <taxon>Sphingobacteriales</taxon>
        <taxon>Sphingobacteriaceae</taxon>
        <taxon>Mucilaginibacter</taxon>
    </lineage>
</organism>
<comment type="caution">
    <text evidence="12">The sequence shown here is derived from an EMBL/GenBank/DDBJ whole genome shotgun (WGS) entry which is preliminary data.</text>
</comment>
<dbReference type="EMBL" id="QWDC01000002">
    <property type="protein sequence ID" value="RFZ93066.1"/>
    <property type="molecule type" value="Genomic_DNA"/>
</dbReference>
<reference evidence="12 13" key="1">
    <citation type="submission" date="2018-08" db="EMBL/GenBank/DDBJ databases">
        <title>Mucilaginibacter sp. MYSH2.</title>
        <authorList>
            <person name="Seo T."/>
        </authorList>
    </citation>
    <scope>NUCLEOTIDE SEQUENCE [LARGE SCALE GENOMIC DNA]</scope>
    <source>
        <strain evidence="12 13">MYSH2</strain>
    </source>
</reference>
<gene>
    <name evidence="12" type="ORF">D0C36_15050</name>
</gene>
<dbReference type="GO" id="GO:0046872">
    <property type="term" value="F:metal ion binding"/>
    <property type="evidence" value="ECO:0007669"/>
    <property type="project" value="UniProtKB-UniRule"/>
</dbReference>
<protein>
    <recommendedName>
        <fullName evidence="2 10">FAD:protein FMN transferase</fullName>
        <ecNumber evidence="1 10">2.7.1.180</ecNumber>
    </recommendedName>
    <alternativeName>
        <fullName evidence="8 10">Flavin transferase</fullName>
    </alternativeName>
</protein>
<comment type="cofactor">
    <cofactor evidence="11">
        <name>Mg(2+)</name>
        <dbReference type="ChEBI" id="CHEBI:18420"/>
    </cofactor>
    <cofactor evidence="11">
        <name>Mn(2+)</name>
        <dbReference type="ChEBI" id="CHEBI:29035"/>
    </cofactor>
    <text evidence="11">Magnesium. Can also use manganese.</text>
</comment>
<dbReference type="InterPro" id="IPR003374">
    <property type="entry name" value="ApbE-like_sf"/>
</dbReference>
<evidence type="ECO:0000256" key="11">
    <source>
        <dbReference type="PIRSR" id="PIRSR006268-2"/>
    </source>
</evidence>
<evidence type="ECO:0000256" key="10">
    <source>
        <dbReference type="PIRNR" id="PIRNR006268"/>
    </source>
</evidence>
<feature type="binding site" evidence="11">
    <location>
        <position position="151"/>
    </location>
    <ligand>
        <name>Mg(2+)</name>
        <dbReference type="ChEBI" id="CHEBI:18420"/>
    </ligand>
</feature>
<dbReference type="PIRSF" id="PIRSF006268">
    <property type="entry name" value="ApbE"/>
    <property type="match status" value="1"/>
</dbReference>
<dbReference type="Gene3D" id="3.10.520.10">
    <property type="entry name" value="ApbE-like domains"/>
    <property type="match status" value="1"/>
</dbReference>
<evidence type="ECO:0000256" key="3">
    <source>
        <dbReference type="ARBA" id="ARBA00022630"/>
    </source>
</evidence>
<comment type="catalytic activity">
    <reaction evidence="9 10">
        <text>L-threonyl-[protein] + FAD = FMN-L-threonyl-[protein] + AMP + H(+)</text>
        <dbReference type="Rhea" id="RHEA:36847"/>
        <dbReference type="Rhea" id="RHEA-COMP:11060"/>
        <dbReference type="Rhea" id="RHEA-COMP:11061"/>
        <dbReference type="ChEBI" id="CHEBI:15378"/>
        <dbReference type="ChEBI" id="CHEBI:30013"/>
        <dbReference type="ChEBI" id="CHEBI:57692"/>
        <dbReference type="ChEBI" id="CHEBI:74257"/>
        <dbReference type="ChEBI" id="CHEBI:456215"/>
        <dbReference type="EC" id="2.7.1.180"/>
    </reaction>
</comment>
<keyword evidence="13" id="KW-1185">Reference proteome</keyword>
<evidence type="ECO:0000256" key="5">
    <source>
        <dbReference type="ARBA" id="ARBA00022723"/>
    </source>
</evidence>
<evidence type="ECO:0000256" key="7">
    <source>
        <dbReference type="ARBA" id="ARBA00022842"/>
    </source>
</evidence>
<dbReference type="PANTHER" id="PTHR30040">
    <property type="entry name" value="THIAMINE BIOSYNTHESIS LIPOPROTEIN APBE"/>
    <property type="match status" value="1"/>
</dbReference>
<dbReference type="SUPFAM" id="SSF143631">
    <property type="entry name" value="ApbE-like"/>
    <property type="match status" value="1"/>
</dbReference>
<comment type="similarity">
    <text evidence="10">Belongs to the ApbE family.</text>
</comment>
<feature type="binding site" evidence="11">
    <location>
        <position position="268"/>
    </location>
    <ligand>
        <name>Mg(2+)</name>
        <dbReference type="ChEBI" id="CHEBI:18420"/>
    </ligand>
</feature>
<evidence type="ECO:0000256" key="8">
    <source>
        <dbReference type="ARBA" id="ARBA00031306"/>
    </source>
</evidence>
<keyword evidence="4 10" id="KW-0808">Transferase</keyword>
<accession>A0A372NV22</accession>
<dbReference type="PANTHER" id="PTHR30040:SF2">
    <property type="entry name" value="FAD:PROTEIN FMN TRANSFERASE"/>
    <property type="match status" value="1"/>
</dbReference>
<dbReference type="Proteomes" id="UP000264217">
    <property type="component" value="Unassembled WGS sequence"/>
</dbReference>
<keyword evidence="6 10" id="KW-0274">FAD</keyword>
<name>A0A372NV22_9SPHI</name>
<evidence type="ECO:0000256" key="4">
    <source>
        <dbReference type="ARBA" id="ARBA00022679"/>
    </source>
</evidence>
<evidence type="ECO:0000256" key="1">
    <source>
        <dbReference type="ARBA" id="ARBA00011955"/>
    </source>
</evidence>
<dbReference type="EC" id="2.7.1.180" evidence="1 10"/>
<evidence type="ECO:0000256" key="2">
    <source>
        <dbReference type="ARBA" id="ARBA00016337"/>
    </source>
</evidence>
<sequence length="319" mass="34902">MRYPLAEVKRFEINGYAQGTTYKVTYYAADSIVTQQQTDSLLAAVDRSVSLYSPTSLITKFNHSAKGIIIDKTFMVLIKKAQEINRATGGLVDITVKPLVAAWGFGAKKVTEFPDSAKVREILKHVGPDKIWLSGNFLHKKDPQVQIDLNGIAQGYTADLLAELLEKHGIKNYVTEIGGELRIRGHKPDGEPFKIGIEAIDDNDINPSPLLKIIAPGDRAVTTSGNYRKHLQANGRQISHIIDPKTGYPTQKDIISVTVVAKDGITADGFDNGFVTMGLRQTLDFLSKNGNLAAYIIYKKANGAVADTATANFKTLEVK</sequence>
<proteinExistence type="inferred from homology"/>
<dbReference type="OrthoDB" id="9778595at2"/>
<dbReference type="InterPro" id="IPR024932">
    <property type="entry name" value="ApbE"/>
</dbReference>
<evidence type="ECO:0000256" key="9">
    <source>
        <dbReference type="ARBA" id="ARBA00048540"/>
    </source>
</evidence>
<dbReference type="GO" id="GO:0016740">
    <property type="term" value="F:transferase activity"/>
    <property type="evidence" value="ECO:0007669"/>
    <property type="project" value="UniProtKB-UniRule"/>
</dbReference>